<accession>A0A834KYC5</accession>
<comment type="caution">
    <text evidence="1">The sequence shown here is derived from an EMBL/GenBank/DDBJ whole genome shotgun (WGS) entry which is preliminary data.</text>
</comment>
<reference evidence="1" key="1">
    <citation type="journal article" name="BMC Genomics">
        <title>Long-read sequencing and de novo genome assembly of marine medaka (Oryzias melastigma).</title>
        <authorList>
            <person name="Liang P."/>
            <person name="Saqib H.S.A."/>
            <person name="Ni X."/>
            <person name="Shen Y."/>
        </authorList>
    </citation>
    <scope>NUCLEOTIDE SEQUENCE</scope>
    <source>
        <strain evidence="1">Bigg-433</strain>
    </source>
</reference>
<gene>
    <name evidence="1" type="ORF">FQA47_019922</name>
</gene>
<evidence type="ECO:0000313" key="1">
    <source>
        <dbReference type="EMBL" id="KAF6735475.1"/>
    </source>
</evidence>
<dbReference type="AlphaFoldDB" id="A0A834KYC5"/>
<dbReference type="EMBL" id="WKFB01000105">
    <property type="protein sequence ID" value="KAF6735475.1"/>
    <property type="molecule type" value="Genomic_DNA"/>
</dbReference>
<evidence type="ECO:0000313" key="2">
    <source>
        <dbReference type="Proteomes" id="UP000646548"/>
    </source>
</evidence>
<protein>
    <submittedName>
        <fullName evidence="1">Uncharacterized protein</fullName>
    </submittedName>
</protein>
<name>A0A834KYC5_ORYME</name>
<dbReference type="Proteomes" id="UP000646548">
    <property type="component" value="Unassembled WGS sequence"/>
</dbReference>
<organism evidence="1 2">
    <name type="scientific">Oryzias melastigma</name>
    <name type="common">Marine medaka</name>
    <dbReference type="NCBI Taxonomy" id="30732"/>
    <lineage>
        <taxon>Eukaryota</taxon>
        <taxon>Metazoa</taxon>
        <taxon>Chordata</taxon>
        <taxon>Craniata</taxon>
        <taxon>Vertebrata</taxon>
        <taxon>Euteleostomi</taxon>
        <taxon>Actinopterygii</taxon>
        <taxon>Neopterygii</taxon>
        <taxon>Teleostei</taxon>
        <taxon>Neoteleostei</taxon>
        <taxon>Acanthomorphata</taxon>
        <taxon>Ovalentaria</taxon>
        <taxon>Atherinomorphae</taxon>
        <taxon>Beloniformes</taxon>
        <taxon>Adrianichthyidae</taxon>
        <taxon>Oryziinae</taxon>
        <taxon>Oryzias</taxon>
    </lineage>
</organism>
<proteinExistence type="predicted"/>
<sequence length="161" mass="16787">MITLVTASDMVTPVEPVPEGLVYGLTLSPPSLAPPSASLAPIALESASPCTIAFASPVAHAMLPTAPSLITVLAPPPVSNQPIQVMAPNISPEPMVICTENPLNSPCDLAAAFSTTNICKHRHSFTTPQSCSSPTRPCSSRLLPGVRGAPRSLRQFNRLLV</sequence>